<feature type="transmembrane region" description="Helical" evidence="1">
    <location>
        <begin position="80"/>
        <end position="103"/>
    </location>
</feature>
<proteinExistence type="predicted"/>
<dbReference type="EMBL" id="FYEW01000001">
    <property type="protein sequence ID" value="SNC61696.1"/>
    <property type="molecule type" value="Genomic_DNA"/>
</dbReference>
<dbReference type="OrthoDB" id="9778341at2"/>
<evidence type="ECO:0000256" key="1">
    <source>
        <dbReference type="SAM" id="Phobius"/>
    </source>
</evidence>
<evidence type="ECO:0000313" key="2">
    <source>
        <dbReference type="EMBL" id="SNC61696.1"/>
    </source>
</evidence>
<evidence type="ECO:0000313" key="3">
    <source>
        <dbReference type="Proteomes" id="UP000198131"/>
    </source>
</evidence>
<feature type="transmembrane region" description="Helical" evidence="1">
    <location>
        <begin position="12"/>
        <end position="34"/>
    </location>
</feature>
<accession>A0A212T797</accession>
<keyword evidence="1" id="KW-0812">Transmembrane</keyword>
<keyword evidence="1" id="KW-1133">Transmembrane helix</keyword>
<keyword evidence="1" id="KW-0472">Membrane</keyword>
<reference evidence="3" key="1">
    <citation type="submission" date="2017-06" db="EMBL/GenBank/DDBJ databases">
        <authorList>
            <person name="Varghese N."/>
            <person name="Submissions S."/>
        </authorList>
    </citation>
    <scope>NUCLEOTIDE SEQUENCE [LARGE SCALE GENOMIC DNA]</scope>
    <source>
        <strain evidence="3">DSM 11116</strain>
    </source>
</reference>
<dbReference type="Proteomes" id="UP000198131">
    <property type="component" value="Unassembled WGS sequence"/>
</dbReference>
<feature type="transmembrane region" description="Helical" evidence="1">
    <location>
        <begin position="49"/>
        <end position="68"/>
    </location>
</feature>
<organism evidence="2 3">
    <name type="scientific">Hymenobacter gelipurpurascens</name>
    <dbReference type="NCBI Taxonomy" id="89968"/>
    <lineage>
        <taxon>Bacteria</taxon>
        <taxon>Pseudomonadati</taxon>
        <taxon>Bacteroidota</taxon>
        <taxon>Cytophagia</taxon>
        <taxon>Cytophagales</taxon>
        <taxon>Hymenobacteraceae</taxon>
        <taxon>Hymenobacter</taxon>
    </lineage>
</organism>
<dbReference type="RefSeq" id="WP_088841855.1">
    <property type="nucleotide sequence ID" value="NZ_FYEW01000001.1"/>
</dbReference>
<name>A0A212T797_9BACT</name>
<dbReference type="AlphaFoldDB" id="A0A212T797"/>
<protein>
    <submittedName>
        <fullName evidence="2">Uncharacterized protein</fullName>
    </submittedName>
</protein>
<keyword evidence="3" id="KW-1185">Reference proteome</keyword>
<sequence>MLANYGFKLRHIFLPFVVIGAAFLFLYSIAYWLLALCWQLVNPYSETRLLLPFALSGIIVFLGMRPRINMLHRGQDARWLTLFYMVPCCIIGLASIFLTSFLIQATGTLTSLGSPSDVQNYSPTLFYTLRQGYTYKPGAGLRITETITGKHDNQLLLQAYIASPVLATAADSAAHTASLWLAWSKSIELDATRPKGEIERQYRKFVRDCNSQFRAANLTSYRYLSRITKADDNIRFQMAARRSSFFRDDATPVVLQPHTEPFDQRMYPPLRGAVWTLGIGMI</sequence>
<gene>
    <name evidence="2" type="ORF">SAMN06265337_0520</name>
</gene>